<proteinExistence type="predicted"/>
<reference evidence="3" key="1">
    <citation type="submission" date="2020-04" db="EMBL/GenBank/DDBJ databases">
        <authorList>
            <person name="Kittiwongwattana C."/>
        </authorList>
    </citation>
    <scope>NUCLEOTIDE SEQUENCE [LARGE SCALE GENOMIC DNA]</scope>
    <source>
        <strain evidence="3">1310</strain>
    </source>
</reference>
<name>A0AAE6ZHS7_9BACT</name>
<dbReference type="Proteomes" id="UP000502421">
    <property type="component" value="Chromosome"/>
</dbReference>
<dbReference type="PROSITE" id="PS51257">
    <property type="entry name" value="PROKAR_LIPOPROTEIN"/>
    <property type="match status" value="1"/>
</dbReference>
<sequence length="242" mass="27236">MKRCFFPIALIALLSCNNHPENTTSQPADSGNVMMKDKDKDKAQEAAGTYRQLPELIAHLTETETGIADPIRNIQEQNDFCNQASLMRSASWQKADERYRQFAQDQAGHKYINVFRQYGAYVILVNLNLLAESSPEALLKIWFYTDELVKSGAVNAPLISAGLSQLKEHGFSAAKIRELADSAEKQLQANSKYAEVKKSVQQYVNQAMSATRDPKYAAEDENHIRVFRLIQEAEENIHALAQ</sequence>
<dbReference type="KEGG" id="coy:HF329_12640"/>
<accession>A0AAE6ZHS7</accession>
<evidence type="ECO:0000256" key="1">
    <source>
        <dbReference type="SAM" id="MobiDB-lite"/>
    </source>
</evidence>
<evidence type="ECO:0000313" key="2">
    <source>
        <dbReference type="EMBL" id="QJB32127.1"/>
    </source>
</evidence>
<gene>
    <name evidence="2" type="ORF">HF329_12640</name>
</gene>
<feature type="region of interest" description="Disordered" evidence="1">
    <location>
        <begin position="19"/>
        <end position="41"/>
    </location>
</feature>
<protein>
    <submittedName>
        <fullName evidence="2">Uncharacterized protein</fullName>
    </submittedName>
</protein>
<dbReference type="AlphaFoldDB" id="A0AAE6ZHS7"/>
<dbReference type="RefSeq" id="WP_168804377.1">
    <property type="nucleotide sequence ID" value="NZ_CP051205.1"/>
</dbReference>
<dbReference type="EMBL" id="CP051205">
    <property type="protein sequence ID" value="QJB32127.1"/>
    <property type="molecule type" value="Genomic_DNA"/>
</dbReference>
<feature type="compositionally biased region" description="Polar residues" evidence="1">
    <location>
        <begin position="19"/>
        <end position="29"/>
    </location>
</feature>
<organism evidence="2 3">
    <name type="scientific">Chitinophaga oryzae</name>
    <dbReference type="NCBI Taxonomy" id="2725414"/>
    <lineage>
        <taxon>Bacteria</taxon>
        <taxon>Pseudomonadati</taxon>
        <taxon>Bacteroidota</taxon>
        <taxon>Chitinophagia</taxon>
        <taxon>Chitinophagales</taxon>
        <taxon>Chitinophagaceae</taxon>
        <taxon>Chitinophaga</taxon>
    </lineage>
</organism>
<evidence type="ECO:0000313" key="3">
    <source>
        <dbReference type="Proteomes" id="UP000502421"/>
    </source>
</evidence>